<reference evidence="3 4" key="1">
    <citation type="submission" date="2018-06" db="EMBL/GenBank/DDBJ databases">
        <title>Genome Sequence of the Brown Rot Fungal Pathogen Monilinia fructigena.</title>
        <authorList>
            <person name="Landi L."/>
            <person name="De Miccolis Angelini R.M."/>
            <person name="Pollastro S."/>
            <person name="Abate D."/>
            <person name="Faretra F."/>
            <person name="Romanazzi G."/>
        </authorList>
    </citation>
    <scope>NUCLEOTIDE SEQUENCE [LARGE SCALE GENOMIC DNA]</scope>
    <source>
        <strain evidence="3 4">Mfrg269</strain>
    </source>
</reference>
<dbReference type="GO" id="GO:0016614">
    <property type="term" value="F:oxidoreductase activity, acting on CH-OH group of donors"/>
    <property type="evidence" value="ECO:0007669"/>
    <property type="project" value="UniProtKB-ARBA"/>
</dbReference>
<name>A0A395INM3_9HELO</name>
<organism evidence="3 4">
    <name type="scientific">Monilinia fructigena</name>
    <dbReference type="NCBI Taxonomy" id="38457"/>
    <lineage>
        <taxon>Eukaryota</taxon>
        <taxon>Fungi</taxon>
        <taxon>Dikarya</taxon>
        <taxon>Ascomycota</taxon>
        <taxon>Pezizomycotina</taxon>
        <taxon>Leotiomycetes</taxon>
        <taxon>Helotiales</taxon>
        <taxon>Sclerotiniaceae</taxon>
        <taxon>Monilinia</taxon>
    </lineage>
</organism>
<protein>
    <recommendedName>
        <fullName evidence="5">Ketoreductase (KR) domain-containing protein</fullName>
    </recommendedName>
</protein>
<dbReference type="Pfam" id="PF00106">
    <property type="entry name" value="adh_short"/>
    <property type="match status" value="1"/>
</dbReference>
<evidence type="ECO:0000313" key="4">
    <source>
        <dbReference type="Proteomes" id="UP000249056"/>
    </source>
</evidence>
<dbReference type="EMBL" id="QKRW01000028">
    <property type="protein sequence ID" value="RAL61892.1"/>
    <property type="molecule type" value="Genomic_DNA"/>
</dbReference>
<accession>A0A395INM3</accession>
<dbReference type="InterPro" id="IPR036291">
    <property type="entry name" value="NAD(P)-bd_dom_sf"/>
</dbReference>
<evidence type="ECO:0000256" key="2">
    <source>
        <dbReference type="ARBA" id="ARBA00023002"/>
    </source>
</evidence>
<keyword evidence="4" id="KW-1185">Reference proteome</keyword>
<dbReference type="Proteomes" id="UP000249056">
    <property type="component" value="Unassembled WGS sequence"/>
</dbReference>
<dbReference type="AlphaFoldDB" id="A0A395INM3"/>
<evidence type="ECO:0008006" key="5">
    <source>
        <dbReference type="Google" id="ProtNLM"/>
    </source>
</evidence>
<comment type="similarity">
    <text evidence="1">Belongs to the short-chain dehydrogenases/reductases (SDR) family.</text>
</comment>
<dbReference type="OrthoDB" id="47007at2759"/>
<dbReference type="SUPFAM" id="SSF51735">
    <property type="entry name" value="NAD(P)-binding Rossmann-fold domains"/>
    <property type="match status" value="1"/>
</dbReference>
<dbReference type="PANTHER" id="PTHR48107">
    <property type="entry name" value="NADPH-DEPENDENT ALDEHYDE REDUCTASE-LIKE PROTEIN, CHLOROPLASTIC-RELATED"/>
    <property type="match status" value="1"/>
</dbReference>
<dbReference type="PANTHER" id="PTHR48107:SF7">
    <property type="entry name" value="RE15974P"/>
    <property type="match status" value="1"/>
</dbReference>
<evidence type="ECO:0000256" key="1">
    <source>
        <dbReference type="ARBA" id="ARBA00006484"/>
    </source>
</evidence>
<gene>
    <name evidence="3" type="ORF">DID88_002956</name>
</gene>
<comment type="caution">
    <text evidence="3">The sequence shown here is derived from an EMBL/GenBank/DDBJ whole genome shotgun (WGS) entry which is preliminary data.</text>
</comment>
<proteinExistence type="inferred from homology"/>
<sequence>MGEISEAQLHSWCATEFRVHEGKLAIVTGSARGIGAGIVRKLASKGCNIVINHVTASSDEEATLLKTELELKHSIKAIVVRADISTTAGCESIIAAAKENFTNTKTGRLQIDIFGAQCRDIICRPP</sequence>
<dbReference type="InterPro" id="IPR002347">
    <property type="entry name" value="SDR_fam"/>
</dbReference>
<evidence type="ECO:0000313" key="3">
    <source>
        <dbReference type="EMBL" id="RAL61892.1"/>
    </source>
</evidence>
<dbReference type="Gene3D" id="3.40.50.720">
    <property type="entry name" value="NAD(P)-binding Rossmann-like Domain"/>
    <property type="match status" value="1"/>
</dbReference>
<keyword evidence="2" id="KW-0560">Oxidoreductase</keyword>